<name>A0AAQ3PZU0_9LILI</name>
<dbReference type="Pfam" id="PF04520">
    <property type="entry name" value="Senescence_reg"/>
    <property type="match status" value="1"/>
</dbReference>
<evidence type="ECO:0000313" key="4">
    <source>
        <dbReference type="Proteomes" id="UP001327560"/>
    </source>
</evidence>
<evidence type="ECO:0000256" key="1">
    <source>
        <dbReference type="ARBA" id="ARBA00034773"/>
    </source>
</evidence>
<organism evidence="3 4">
    <name type="scientific">Canna indica</name>
    <name type="common">Indian-shot</name>
    <dbReference type="NCBI Taxonomy" id="4628"/>
    <lineage>
        <taxon>Eukaryota</taxon>
        <taxon>Viridiplantae</taxon>
        <taxon>Streptophyta</taxon>
        <taxon>Embryophyta</taxon>
        <taxon>Tracheophyta</taxon>
        <taxon>Spermatophyta</taxon>
        <taxon>Magnoliopsida</taxon>
        <taxon>Liliopsida</taxon>
        <taxon>Zingiberales</taxon>
        <taxon>Cannaceae</taxon>
        <taxon>Canna</taxon>
    </lineage>
</organism>
<keyword evidence="4" id="KW-1185">Reference proteome</keyword>
<sequence>MEELYEADVMWPADGHEPQPRPSNARKLSSSSSRRAWKPLSAPMEVPRMMTRRRSPVAGEGNGGYGYPDEEVEEEEENAAELVPPHLLAASRSRKEAFSLCGEKGRRLKGRELRHVRNSVLRMTGFLEGSMN</sequence>
<evidence type="ECO:0000313" key="3">
    <source>
        <dbReference type="EMBL" id="WOK91432.1"/>
    </source>
</evidence>
<feature type="compositionally biased region" description="Acidic residues" evidence="2">
    <location>
        <begin position="68"/>
        <end position="79"/>
    </location>
</feature>
<dbReference type="PANTHER" id="PTHR33083">
    <property type="entry name" value="EXPRESSED PROTEIN"/>
    <property type="match status" value="1"/>
</dbReference>
<dbReference type="AlphaFoldDB" id="A0AAQ3PZU0"/>
<dbReference type="GO" id="GO:0010150">
    <property type="term" value="P:leaf senescence"/>
    <property type="evidence" value="ECO:0007669"/>
    <property type="project" value="UniProtKB-ARBA"/>
</dbReference>
<proteinExistence type="inferred from homology"/>
<feature type="compositionally biased region" description="Low complexity" evidence="2">
    <location>
        <begin position="22"/>
        <end position="41"/>
    </location>
</feature>
<evidence type="ECO:0008006" key="5">
    <source>
        <dbReference type="Google" id="ProtNLM"/>
    </source>
</evidence>
<dbReference type="Proteomes" id="UP001327560">
    <property type="component" value="Chromosome 1"/>
</dbReference>
<evidence type="ECO:0000256" key="2">
    <source>
        <dbReference type="SAM" id="MobiDB-lite"/>
    </source>
</evidence>
<dbReference type="PANTHER" id="PTHR33083:SF87">
    <property type="entry name" value="OS01G0727500 PROTEIN"/>
    <property type="match status" value="1"/>
</dbReference>
<feature type="region of interest" description="Disordered" evidence="2">
    <location>
        <begin position="1"/>
        <end position="87"/>
    </location>
</feature>
<accession>A0AAQ3PZU0</accession>
<protein>
    <recommendedName>
        <fullName evidence="5">Senescence regulator</fullName>
    </recommendedName>
</protein>
<gene>
    <name evidence="3" type="ORF">Cni_G00123</name>
</gene>
<dbReference type="InterPro" id="IPR007608">
    <property type="entry name" value="Senescence_reg_S40"/>
</dbReference>
<comment type="similarity">
    <text evidence="1">Belongs to the senescence regulator S40 family.</text>
</comment>
<dbReference type="EMBL" id="CP136890">
    <property type="protein sequence ID" value="WOK91432.1"/>
    <property type="molecule type" value="Genomic_DNA"/>
</dbReference>
<reference evidence="3 4" key="1">
    <citation type="submission" date="2023-10" db="EMBL/GenBank/DDBJ databases">
        <title>Chromosome-scale genome assembly provides insights into flower coloration mechanisms of Canna indica.</title>
        <authorList>
            <person name="Li C."/>
        </authorList>
    </citation>
    <scope>NUCLEOTIDE SEQUENCE [LARGE SCALE GENOMIC DNA]</scope>
    <source>
        <tissue evidence="3">Flower</tissue>
    </source>
</reference>